<dbReference type="CDD" id="cd02440">
    <property type="entry name" value="AdoMet_MTases"/>
    <property type="match status" value="1"/>
</dbReference>
<dbReference type="InterPro" id="IPR050320">
    <property type="entry name" value="N5-glutamine_MTase"/>
</dbReference>
<dbReference type="Pfam" id="PF05175">
    <property type="entry name" value="MTS"/>
    <property type="match status" value="1"/>
</dbReference>
<dbReference type="Gene3D" id="3.40.50.150">
    <property type="entry name" value="Vaccinia Virus protein VP39"/>
    <property type="match status" value="1"/>
</dbReference>
<keyword evidence="3" id="KW-0489">Methyltransferase</keyword>
<proteinExistence type="predicted"/>
<organism evidence="3 4">
    <name type="scientific">Streptomyces oryzae</name>
    <dbReference type="NCBI Taxonomy" id="1434886"/>
    <lineage>
        <taxon>Bacteria</taxon>
        <taxon>Bacillati</taxon>
        <taxon>Actinomycetota</taxon>
        <taxon>Actinomycetes</taxon>
        <taxon>Kitasatosporales</taxon>
        <taxon>Streptomycetaceae</taxon>
        <taxon>Streptomyces</taxon>
    </lineage>
</organism>
<feature type="region of interest" description="Disordered" evidence="1">
    <location>
        <begin position="56"/>
        <end position="75"/>
    </location>
</feature>
<dbReference type="PROSITE" id="PS00092">
    <property type="entry name" value="N6_MTASE"/>
    <property type="match status" value="1"/>
</dbReference>
<keyword evidence="3" id="KW-0808">Transferase</keyword>
<dbReference type="SUPFAM" id="SSF53335">
    <property type="entry name" value="S-adenosyl-L-methionine-dependent methyltransferases"/>
    <property type="match status" value="1"/>
</dbReference>
<dbReference type="Proteomes" id="UP001519064">
    <property type="component" value="Unassembled WGS sequence"/>
</dbReference>
<dbReference type="PANTHER" id="PTHR18895:SF74">
    <property type="entry name" value="MTRF1L RELEASE FACTOR GLUTAMINE METHYLTRANSFERASE"/>
    <property type="match status" value="1"/>
</dbReference>
<dbReference type="GO" id="GO:0008168">
    <property type="term" value="F:methyltransferase activity"/>
    <property type="evidence" value="ECO:0007669"/>
    <property type="project" value="UniProtKB-KW"/>
</dbReference>
<comment type="caution">
    <text evidence="3">The sequence shown here is derived from an EMBL/GenBank/DDBJ whole genome shotgun (WGS) entry which is preliminary data.</text>
</comment>
<evidence type="ECO:0000313" key="3">
    <source>
        <dbReference type="EMBL" id="MBO8196129.1"/>
    </source>
</evidence>
<sequence>MVCLRRWALPAGSAPVQGSTYAVISGFPGSSEGGVGGRGYGCPVSAQPKDEAQTVSWEEGGRERTAAWRSESGARPPRRIAVADDRMAADIAYKLVCEGTALLWRGDYHGARQLLAALGRRVDRKPPKQGATPRESFHLYRQARSRRARVLGMLLVPLETAPGGSYAVPLRRAPDVGPACAAAYGPASGTVGDLALVSLRELQGVLGAYEWWRKGVAVEALGGATIHPYHGVFSPVRGEYVDLVAQAPLPRQEAGKLVAFDVGTGTGVLAAVLARRGVGRVIATDVGERALACARENVQRLGVTGAVEVIRADLFPPGTAGQADLAVCNPPWLPAKPTSVLEQAVYDPDSRMLRGFLAGLAGRLAPGGEGWLILSDLAEHLGLRPREQLLEWIEGAGLQVVGHLDARPRHARAGDPEAPLHAARAAETTRLWRLRRAED</sequence>
<feature type="domain" description="Methyltransferase small" evidence="2">
    <location>
        <begin position="226"/>
        <end position="336"/>
    </location>
</feature>
<gene>
    <name evidence="3" type="ORF">ITI46_31470</name>
</gene>
<dbReference type="InterPro" id="IPR007848">
    <property type="entry name" value="Small_mtfrase_dom"/>
</dbReference>
<dbReference type="EMBL" id="JADKMA010000256">
    <property type="protein sequence ID" value="MBO8196129.1"/>
    <property type="molecule type" value="Genomic_DNA"/>
</dbReference>
<name>A0ABS3XL83_9ACTN</name>
<protein>
    <submittedName>
        <fullName evidence="3">Class I SAM-dependent methyltransferase</fullName>
    </submittedName>
</protein>
<evidence type="ECO:0000313" key="4">
    <source>
        <dbReference type="Proteomes" id="UP001519064"/>
    </source>
</evidence>
<evidence type="ECO:0000256" key="1">
    <source>
        <dbReference type="SAM" id="MobiDB-lite"/>
    </source>
</evidence>
<dbReference type="PANTHER" id="PTHR18895">
    <property type="entry name" value="HEMK METHYLTRANSFERASE"/>
    <property type="match status" value="1"/>
</dbReference>
<reference evidence="3 4" key="1">
    <citation type="submission" date="2020-11" db="EMBL/GenBank/DDBJ databases">
        <title>Streptomyces spirodelae sp. nov., isolated from duckweed.</title>
        <authorList>
            <person name="Saimee Y."/>
            <person name="Duangmal K."/>
        </authorList>
    </citation>
    <scope>NUCLEOTIDE SEQUENCE [LARGE SCALE GENOMIC DNA]</scope>
    <source>
        <strain evidence="3 4">S16-07</strain>
    </source>
</reference>
<evidence type="ECO:0000259" key="2">
    <source>
        <dbReference type="Pfam" id="PF05175"/>
    </source>
</evidence>
<dbReference type="InterPro" id="IPR029063">
    <property type="entry name" value="SAM-dependent_MTases_sf"/>
</dbReference>
<keyword evidence="4" id="KW-1185">Reference proteome</keyword>
<dbReference type="GO" id="GO:0032259">
    <property type="term" value="P:methylation"/>
    <property type="evidence" value="ECO:0007669"/>
    <property type="project" value="UniProtKB-KW"/>
</dbReference>
<accession>A0ABS3XL83</accession>
<dbReference type="InterPro" id="IPR002052">
    <property type="entry name" value="DNA_methylase_N6_adenine_CS"/>
</dbReference>